<name>A0AA37MYV1_9FIRM</name>
<protein>
    <submittedName>
        <fullName evidence="1">Uncharacterized protein</fullName>
    </submittedName>
</protein>
<comment type="caution">
    <text evidence="1">The sequence shown here is derived from an EMBL/GenBank/DDBJ whole genome shotgun (WGS) entry which is preliminary data.</text>
</comment>
<reference evidence="1" key="1">
    <citation type="journal article" date="2022" name="Int. J. Syst. Evol. Microbiol.">
        <title>Genome-based, phenotypic and chemotaxonomic classification of Faecalibacterium strains: proposal of three novel species Faecalibacterium duncaniae sp. nov., Faecalibacterium hattorii sp. nov. and Faecalibacterium gallinarum sp. nov. .</title>
        <authorList>
            <person name="Sakamoto M."/>
            <person name="Sakurai N."/>
            <person name="Tanno H."/>
            <person name="Iino T."/>
            <person name="Ohkuma M."/>
            <person name="Endo A."/>
        </authorList>
    </citation>
    <scope>NUCLEOTIDE SEQUENCE</scope>
    <source>
        <strain evidence="1">JCM 17207</strain>
    </source>
</reference>
<gene>
    <name evidence="1" type="ORF">JCM17207_10050</name>
</gene>
<dbReference type="EMBL" id="BQKV01000031">
    <property type="protein sequence ID" value="GJN64380.1"/>
    <property type="molecule type" value="Genomic_DNA"/>
</dbReference>
<proteinExistence type="predicted"/>
<evidence type="ECO:0000313" key="1">
    <source>
        <dbReference type="EMBL" id="GJN64380.1"/>
    </source>
</evidence>
<evidence type="ECO:0000313" key="2">
    <source>
        <dbReference type="Proteomes" id="UP001055185"/>
    </source>
</evidence>
<dbReference type="AlphaFoldDB" id="A0AA37MYV1"/>
<sequence>MEMTMRLPANYNVMSADEMTYTCGGDATSAASVLKTVFDVVATGVVILNWADLLIEARSWLTANKTGDIVEDAQKGVEAWVEYTTSSIWNGVRSISATLISFMGNIPLASSGAVIPYGPVVTALALLTA</sequence>
<accession>A0AA37MYV1</accession>
<keyword evidence="2" id="KW-1185">Reference proteome</keyword>
<dbReference type="Proteomes" id="UP001055185">
    <property type="component" value="Unassembled WGS sequence"/>
</dbReference>
<organism evidence="1 2">
    <name type="scientific">Faecalibacterium gallinarum</name>
    <dbReference type="NCBI Taxonomy" id="2903556"/>
    <lineage>
        <taxon>Bacteria</taxon>
        <taxon>Bacillati</taxon>
        <taxon>Bacillota</taxon>
        <taxon>Clostridia</taxon>
        <taxon>Eubacteriales</taxon>
        <taxon>Oscillospiraceae</taxon>
        <taxon>Faecalibacterium</taxon>
    </lineage>
</organism>
<dbReference type="RefSeq" id="WP_238316579.1">
    <property type="nucleotide sequence ID" value="NZ_BQKV01000031.1"/>
</dbReference>